<dbReference type="PANTHER" id="PTHR37305">
    <property type="entry name" value="INTEGRAL MEMBRANE PROTEIN-RELATED"/>
    <property type="match status" value="1"/>
</dbReference>
<keyword evidence="1" id="KW-0812">Transmembrane</keyword>
<evidence type="ECO:0000313" key="3">
    <source>
        <dbReference type="Proteomes" id="UP001059773"/>
    </source>
</evidence>
<gene>
    <name evidence="2" type="ORF">NP439_22810</name>
</gene>
<proteinExistence type="predicted"/>
<feature type="transmembrane region" description="Helical" evidence="1">
    <location>
        <begin position="21"/>
        <end position="41"/>
    </location>
</feature>
<dbReference type="EMBL" id="CP101914">
    <property type="protein sequence ID" value="UUI02830.1"/>
    <property type="molecule type" value="Genomic_DNA"/>
</dbReference>
<protein>
    <submittedName>
        <fullName evidence="2">ABC transporter permease subunit</fullName>
    </submittedName>
</protein>
<feature type="transmembrane region" description="Helical" evidence="1">
    <location>
        <begin position="183"/>
        <end position="199"/>
    </location>
</feature>
<feature type="transmembrane region" description="Helical" evidence="1">
    <location>
        <begin position="77"/>
        <end position="99"/>
    </location>
</feature>
<reference evidence="2" key="1">
    <citation type="submission" date="2022-07" db="EMBL/GenBank/DDBJ databases">
        <title>FELIX.</title>
        <authorList>
            <person name="Wan K.H."/>
            <person name="Park S."/>
            <person name="Lawrence Q."/>
            <person name="Eichenberger J.P."/>
            <person name="Booth B.W."/>
            <person name="Piaggio A.J."/>
            <person name="Chandler J.C."/>
            <person name="Franklin A.B."/>
            <person name="Celniker S.E."/>
        </authorList>
    </citation>
    <scope>NUCLEOTIDE SEQUENCE</scope>
    <source>
        <strain evidence="2">QA-1986 374</strain>
    </source>
</reference>
<name>A0ABY5JSR9_9BACI</name>
<keyword evidence="3" id="KW-1185">Reference proteome</keyword>
<feature type="transmembrane region" description="Helical" evidence="1">
    <location>
        <begin position="151"/>
        <end position="171"/>
    </location>
</feature>
<evidence type="ECO:0000256" key="1">
    <source>
        <dbReference type="SAM" id="Phobius"/>
    </source>
</evidence>
<evidence type="ECO:0000313" key="2">
    <source>
        <dbReference type="EMBL" id="UUI02830.1"/>
    </source>
</evidence>
<dbReference type="PANTHER" id="PTHR37305:SF1">
    <property type="entry name" value="MEMBRANE PROTEIN"/>
    <property type="match status" value="1"/>
</dbReference>
<dbReference type="Pfam" id="PF12679">
    <property type="entry name" value="ABC2_membrane_2"/>
    <property type="match status" value="1"/>
</dbReference>
<feature type="transmembrane region" description="Helical" evidence="1">
    <location>
        <begin position="120"/>
        <end position="139"/>
    </location>
</feature>
<feature type="transmembrane region" description="Helical" evidence="1">
    <location>
        <begin position="227"/>
        <end position="249"/>
    </location>
</feature>
<organism evidence="2 3">
    <name type="scientific">Oceanobacillus jeddahense</name>
    <dbReference type="NCBI Taxonomy" id="1462527"/>
    <lineage>
        <taxon>Bacteria</taxon>
        <taxon>Bacillati</taxon>
        <taxon>Bacillota</taxon>
        <taxon>Bacilli</taxon>
        <taxon>Bacillales</taxon>
        <taxon>Bacillaceae</taxon>
        <taxon>Oceanobacillus</taxon>
    </lineage>
</organism>
<dbReference type="RefSeq" id="WP_256708025.1">
    <property type="nucleotide sequence ID" value="NZ_CP101914.1"/>
</dbReference>
<sequence>MRNIYYFSKKEFLESWRTSKLFILIVIFLILGIMNPLIAIITPDIIQMSFGDTLSIDIPEPTSLDSWGQFYSNMTQMGLIVIALLFSGTISGEVSKGTLVNLVTKGLNRSAVVISKSIHLILQWTFSMFLAFFVTWGYTLYYFTDDHSPHIFLAVLPLWIFGILLVTTIILTSTISRNSYEGLLLTGGLVVLLFIVNTFDRFERYNPITLIAENMNFLQGASRLVNYMPAMLMSLFLSLLFICLSIVILNRKKL</sequence>
<keyword evidence="1" id="KW-1133">Transmembrane helix</keyword>
<dbReference type="Proteomes" id="UP001059773">
    <property type="component" value="Chromosome"/>
</dbReference>
<keyword evidence="1" id="KW-0472">Membrane</keyword>
<accession>A0ABY5JSR9</accession>